<dbReference type="PANTHER" id="PTHR39327">
    <property type="match status" value="1"/>
</dbReference>
<dbReference type="Pfam" id="PF06035">
    <property type="entry name" value="Peptidase_C93"/>
    <property type="match status" value="1"/>
</dbReference>
<proteinExistence type="predicted"/>
<dbReference type="GO" id="GO:0016779">
    <property type="term" value="F:nucleotidyltransferase activity"/>
    <property type="evidence" value="ECO:0007669"/>
    <property type="project" value="UniProtKB-KW"/>
</dbReference>
<keyword evidence="1" id="KW-0812">Transmembrane</keyword>
<feature type="transmembrane region" description="Helical" evidence="1">
    <location>
        <begin position="21"/>
        <end position="41"/>
    </location>
</feature>
<organism evidence="2 3">
    <name type="scientific">Cycloclasticus pugetii</name>
    <dbReference type="NCBI Taxonomy" id="34068"/>
    <lineage>
        <taxon>Bacteria</taxon>
        <taxon>Pseudomonadati</taxon>
        <taxon>Pseudomonadota</taxon>
        <taxon>Gammaproteobacteria</taxon>
        <taxon>Thiotrichales</taxon>
        <taxon>Piscirickettsiaceae</taxon>
        <taxon>Cycloclasticus</taxon>
    </lineage>
</organism>
<keyword evidence="1" id="KW-1133">Transmembrane helix</keyword>
<keyword evidence="1" id="KW-0472">Membrane</keyword>
<dbReference type="InterPro" id="IPR038765">
    <property type="entry name" value="Papain-like_cys_pep_sf"/>
</dbReference>
<evidence type="ECO:0000256" key="1">
    <source>
        <dbReference type="SAM" id="Phobius"/>
    </source>
</evidence>
<dbReference type="Proteomes" id="UP000015462">
    <property type="component" value="Unassembled WGS sequence"/>
</dbReference>
<keyword evidence="2" id="KW-0548">Nucleotidyltransferase</keyword>
<dbReference type="SUPFAM" id="SSF54001">
    <property type="entry name" value="Cysteine proteinases"/>
    <property type="match status" value="1"/>
</dbReference>
<evidence type="ECO:0000313" key="2">
    <source>
        <dbReference type="EMBL" id="EPD12494.1"/>
    </source>
</evidence>
<dbReference type="InterPro" id="IPR010319">
    <property type="entry name" value="Transglutaminase-like_Cys_pept"/>
</dbReference>
<evidence type="ECO:0000313" key="3">
    <source>
        <dbReference type="Proteomes" id="UP000015462"/>
    </source>
</evidence>
<keyword evidence="3" id="KW-1185">Reference proteome</keyword>
<dbReference type="RefSeq" id="WP_016390904.1">
    <property type="nucleotide sequence ID" value="NZ_KE646810.1"/>
</dbReference>
<dbReference type="PANTHER" id="PTHR39327:SF1">
    <property type="entry name" value="BLR5470 PROTEIN"/>
    <property type="match status" value="1"/>
</dbReference>
<comment type="caution">
    <text evidence="2">The sequence shown here is derived from an EMBL/GenBank/DDBJ whole genome shotgun (WGS) entry which is preliminary data.</text>
</comment>
<reference evidence="2 3" key="1">
    <citation type="journal article" date="2013" name="Genome Announc.">
        <title>Genome Sequence of the Pyrene- and Fluoranthene-Degrading Bacterium Cycloclasticus sp. Strain PY97M.</title>
        <authorList>
            <person name="Cui Z."/>
            <person name="Xu G."/>
            <person name="Li Q."/>
            <person name="Gao W."/>
            <person name="Zheng L."/>
        </authorList>
    </citation>
    <scope>NUCLEOTIDE SEQUENCE [LARGE SCALE GENOMIC DNA]</scope>
    <source>
        <strain evidence="2 3">PY97M</strain>
    </source>
</reference>
<name>A0AB33YZG0_9GAMM</name>
<accession>A0AB33YZG0</accession>
<dbReference type="AlphaFoldDB" id="A0AB33YZG0"/>
<dbReference type="EMBL" id="ASHL01000010">
    <property type="protein sequence ID" value="EPD12494.1"/>
    <property type="molecule type" value="Genomic_DNA"/>
</dbReference>
<sequence length="233" mass="26155">MNTICQQAVANRGSKRPCSAWLQLIVFLFCLVVVVVSPAALNFSSELIAKVEMKYGKHASNRVLAWQGLIQSAKNLPEKEKLERVNDFFNQQLEFVDDDELWGLVDYWATPLEALSKGAGDCEDYSIAKYFTLIELGVPDSKMRITYVKAIELDQAHMVLTYFEKPGSIPAVLDNLKPAISPASMRRDLLPVYSFNGSGLWLAKSRGTGKKLGGSDRLNKWGSMKNRMRVNKF</sequence>
<gene>
    <name evidence="2" type="ORF">L196_10249</name>
</gene>
<keyword evidence="2" id="KW-0808">Transferase</keyword>
<dbReference type="Gene3D" id="3.10.620.30">
    <property type="match status" value="1"/>
</dbReference>
<protein>
    <submittedName>
        <fullName evidence="2">Sulfate adenylyltransferase</fullName>
    </submittedName>
</protein>